<dbReference type="OrthoDB" id="9157543at2"/>
<evidence type="ECO:0000313" key="2">
    <source>
        <dbReference type="EMBL" id="AVO47986.1"/>
    </source>
</evidence>
<evidence type="ECO:0000256" key="1">
    <source>
        <dbReference type="SAM" id="Phobius"/>
    </source>
</evidence>
<name>A0A2R3Q880_9BURK</name>
<sequence>MYEIWLVLNILYEIALELWPVLLALALVWLALMVLARSRLSLRALRRSLIPASFVAGLLFFTLPHLTQSSLDNMGYWVDWLNLLGMALGLGAAFALFAWPLLAMFCPACAGGACPARPAP</sequence>
<protein>
    <submittedName>
        <fullName evidence="2">Uncharacterized protein</fullName>
    </submittedName>
</protein>
<feature type="transmembrane region" description="Helical" evidence="1">
    <location>
        <begin position="80"/>
        <end position="102"/>
    </location>
</feature>
<keyword evidence="3" id="KW-1185">Reference proteome</keyword>
<proteinExistence type="predicted"/>
<feature type="transmembrane region" description="Helical" evidence="1">
    <location>
        <begin position="18"/>
        <end position="36"/>
    </location>
</feature>
<evidence type="ECO:0000313" key="3">
    <source>
        <dbReference type="Proteomes" id="UP000237925"/>
    </source>
</evidence>
<dbReference type="AlphaFoldDB" id="A0A2R3Q880"/>
<keyword evidence="1" id="KW-0812">Transmembrane</keyword>
<keyword evidence="1" id="KW-1133">Transmembrane helix</keyword>
<dbReference type="Proteomes" id="UP000237925">
    <property type="component" value="Chromosome"/>
</dbReference>
<gene>
    <name evidence="2" type="ORF">C6568_00955</name>
</gene>
<dbReference type="RefSeq" id="WP_106682469.1">
    <property type="nucleotide sequence ID" value="NZ_CP027667.1"/>
</dbReference>
<feature type="transmembrane region" description="Helical" evidence="1">
    <location>
        <begin position="48"/>
        <end position="68"/>
    </location>
</feature>
<keyword evidence="1" id="KW-0472">Membrane</keyword>
<dbReference type="KEGG" id="mela:C6568_00955"/>
<accession>A0A2R3Q880</accession>
<organism evidence="2 3">
    <name type="scientific">Melaminivora suipulveris</name>
    <dbReference type="NCBI Taxonomy" id="2109913"/>
    <lineage>
        <taxon>Bacteria</taxon>
        <taxon>Pseudomonadati</taxon>
        <taxon>Pseudomonadota</taxon>
        <taxon>Betaproteobacteria</taxon>
        <taxon>Burkholderiales</taxon>
        <taxon>Comamonadaceae</taxon>
        <taxon>Melaminivora</taxon>
    </lineage>
</organism>
<reference evidence="2 3" key="1">
    <citation type="submission" date="2018-03" db="EMBL/GenBank/DDBJ databases">
        <title>Genome sequencing of Melaminivora sp.</title>
        <authorList>
            <person name="Kim S.-J."/>
            <person name="Heo J."/>
            <person name="Ahn J.-H."/>
            <person name="Kwon S.-W."/>
        </authorList>
    </citation>
    <scope>NUCLEOTIDE SEQUENCE [LARGE SCALE GENOMIC DNA]</scope>
    <source>
        <strain evidence="2 3">SC2-9</strain>
    </source>
</reference>
<dbReference type="EMBL" id="CP027667">
    <property type="protein sequence ID" value="AVO47986.1"/>
    <property type="molecule type" value="Genomic_DNA"/>
</dbReference>